<feature type="region of interest" description="Disordered" evidence="1">
    <location>
        <begin position="153"/>
        <end position="205"/>
    </location>
</feature>
<feature type="compositionally biased region" description="Polar residues" evidence="1">
    <location>
        <begin position="282"/>
        <end position="297"/>
    </location>
</feature>
<evidence type="ECO:0000256" key="1">
    <source>
        <dbReference type="SAM" id="MobiDB-lite"/>
    </source>
</evidence>
<evidence type="ECO:0000313" key="2">
    <source>
        <dbReference type="EMBL" id="TKR95247.1"/>
    </source>
</evidence>
<evidence type="ECO:0000313" key="3">
    <source>
        <dbReference type="Proteomes" id="UP000298663"/>
    </source>
</evidence>
<name>A0A4U5PFC8_STECR</name>
<gene>
    <name evidence="2" type="ORF">L596_009442</name>
</gene>
<feature type="region of interest" description="Disordered" evidence="1">
    <location>
        <begin position="282"/>
        <end position="304"/>
    </location>
</feature>
<feature type="compositionally biased region" description="Basic and acidic residues" evidence="1">
    <location>
        <begin position="343"/>
        <end position="356"/>
    </location>
</feature>
<accession>A0A4U5PFC8</accession>
<reference evidence="2 3" key="2">
    <citation type="journal article" date="2019" name="G3 (Bethesda)">
        <title>Hybrid Assembly of the Genome of the Entomopathogenic Nematode Steinernema carpocapsae Identifies the X-Chromosome.</title>
        <authorList>
            <person name="Serra L."/>
            <person name="Macchietto M."/>
            <person name="Macias-Munoz A."/>
            <person name="McGill C.J."/>
            <person name="Rodriguez I.M."/>
            <person name="Rodriguez B."/>
            <person name="Murad R."/>
            <person name="Mortazavi A."/>
        </authorList>
    </citation>
    <scope>NUCLEOTIDE SEQUENCE [LARGE SCALE GENOMIC DNA]</scope>
    <source>
        <strain evidence="2 3">ALL</strain>
    </source>
</reference>
<proteinExistence type="predicted"/>
<sequence>MSFSEKRKSNTQFCNSLCAALLADAILRPTEHSALLVVENVNKIAFSASKFSPVLFRRRSKHCCIARRTLQSSSAKRARSPHEKAFSASLRTSKFWLRILRPWKWRRRSRKNKNPISRTASDHVISSGIQQPADVVRVLGDTVTPVDTVVIKPSTSTPVGFGSQGQLEKGQKEEEKDEEDDGQTTIADSDCFSLPVPSDADSDAAITNTRPLVRITTEEFSIPSVQRVVIVDADKENCAPRSGSSSFYPPPVASPRRATAVDEVWQASPVQIVEEPIASTSELVESSVDGSENTQKAQEGGDMETCRLKRAQAIEEIPVYEPDLSALPAKSVLKRPGAPKKFVAKDEGDLPTRLTDDSDSEADIQYRDENEENTIRRRRRMQLGSISSIGRSTNPAIASKIEAPPSRRHSESSEESEEEVEVPRTGLAARVNRRDTIARKLDVPDPVDDIPNQTSEERRKLMHRVSIKLESVKCKRRPTNRKRIAKRRVLSNATILCACIDP</sequence>
<dbReference type="STRING" id="34508.A0A4U5PFC8"/>
<organism evidence="2 3">
    <name type="scientific">Steinernema carpocapsae</name>
    <name type="common">Entomopathogenic nematode</name>
    <dbReference type="NCBI Taxonomy" id="34508"/>
    <lineage>
        <taxon>Eukaryota</taxon>
        <taxon>Metazoa</taxon>
        <taxon>Ecdysozoa</taxon>
        <taxon>Nematoda</taxon>
        <taxon>Chromadorea</taxon>
        <taxon>Rhabditida</taxon>
        <taxon>Tylenchina</taxon>
        <taxon>Panagrolaimomorpha</taxon>
        <taxon>Strongyloidoidea</taxon>
        <taxon>Steinernematidae</taxon>
        <taxon>Steinernema</taxon>
    </lineage>
</organism>
<feature type="region of interest" description="Disordered" evidence="1">
    <location>
        <begin position="342"/>
        <end position="362"/>
    </location>
</feature>
<dbReference type="AlphaFoldDB" id="A0A4U5PFC8"/>
<keyword evidence="3" id="KW-1185">Reference proteome</keyword>
<dbReference type="Proteomes" id="UP000298663">
    <property type="component" value="Unassembled WGS sequence"/>
</dbReference>
<comment type="caution">
    <text evidence="2">The sequence shown here is derived from an EMBL/GenBank/DDBJ whole genome shotgun (WGS) entry which is preliminary data.</text>
</comment>
<protein>
    <submittedName>
        <fullName evidence="2">Uncharacterized protein</fullName>
    </submittedName>
</protein>
<dbReference type="EMBL" id="AZBU02000002">
    <property type="protein sequence ID" value="TKR95247.1"/>
    <property type="molecule type" value="Genomic_DNA"/>
</dbReference>
<reference evidence="2 3" key="1">
    <citation type="journal article" date="2015" name="Genome Biol.">
        <title>Comparative genomics of Steinernema reveals deeply conserved gene regulatory networks.</title>
        <authorList>
            <person name="Dillman A.R."/>
            <person name="Macchietto M."/>
            <person name="Porter C.F."/>
            <person name="Rogers A."/>
            <person name="Williams B."/>
            <person name="Antoshechkin I."/>
            <person name="Lee M.M."/>
            <person name="Goodwin Z."/>
            <person name="Lu X."/>
            <person name="Lewis E.E."/>
            <person name="Goodrich-Blair H."/>
            <person name="Stock S.P."/>
            <person name="Adams B.J."/>
            <person name="Sternberg P.W."/>
            <person name="Mortazavi A."/>
        </authorList>
    </citation>
    <scope>NUCLEOTIDE SEQUENCE [LARGE SCALE GENOMIC DNA]</scope>
    <source>
        <strain evidence="2 3">ALL</strain>
    </source>
</reference>
<dbReference type="OrthoDB" id="5563016at2759"/>
<feature type="region of interest" description="Disordered" evidence="1">
    <location>
        <begin position="389"/>
        <end position="424"/>
    </location>
</feature>